<dbReference type="Proteomes" id="UP001150603">
    <property type="component" value="Unassembled WGS sequence"/>
</dbReference>
<gene>
    <name evidence="1" type="primary">GYP1</name>
    <name evidence="1" type="ORF">FBU59_006473</name>
</gene>
<proteinExistence type="predicted"/>
<evidence type="ECO:0000313" key="2">
    <source>
        <dbReference type="Proteomes" id="UP001150603"/>
    </source>
</evidence>
<feature type="non-terminal residue" evidence="1">
    <location>
        <position position="107"/>
    </location>
</feature>
<evidence type="ECO:0000313" key="1">
    <source>
        <dbReference type="EMBL" id="KAJ1932141.1"/>
    </source>
</evidence>
<keyword evidence="2" id="KW-1185">Reference proteome</keyword>
<dbReference type="EMBL" id="JANBPW010005664">
    <property type="protein sequence ID" value="KAJ1932141.1"/>
    <property type="molecule type" value="Genomic_DNA"/>
</dbReference>
<comment type="caution">
    <text evidence="1">The sequence shown here is derived from an EMBL/GenBank/DDBJ whole genome shotgun (WGS) entry which is preliminary data.</text>
</comment>
<sequence>MGYVPLNAGRRETTVARKRSEYADWVTQTFQRGEDSLDRQLWHQIRIDVPRTTPGSPLIQHPRIQRSLERALYCWAVRHPASGYVQGINDLLTPFYYVFLSPHLSDS</sequence>
<reference evidence="1" key="1">
    <citation type="submission" date="2022-07" db="EMBL/GenBank/DDBJ databases">
        <title>Phylogenomic reconstructions and comparative analyses of Kickxellomycotina fungi.</title>
        <authorList>
            <person name="Reynolds N.K."/>
            <person name="Stajich J.E."/>
            <person name="Barry K."/>
            <person name="Grigoriev I.V."/>
            <person name="Crous P."/>
            <person name="Smith M.E."/>
        </authorList>
    </citation>
    <scope>NUCLEOTIDE SEQUENCE</scope>
    <source>
        <strain evidence="1">NRRL 5244</strain>
    </source>
</reference>
<protein>
    <submittedName>
        <fullName evidence="1">GTPase-activating protein</fullName>
    </submittedName>
</protein>
<organism evidence="1 2">
    <name type="scientific">Linderina macrospora</name>
    <dbReference type="NCBI Taxonomy" id="4868"/>
    <lineage>
        <taxon>Eukaryota</taxon>
        <taxon>Fungi</taxon>
        <taxon>Fungi incertae sedis</taxon>
        <taxon>Zoopagomycota</taxon>
        <taxon>Kickxellomycotina</taxon>
        <taxon>Kickxellomycetes</taxon>
        <taxon>Kickxellales</taxon>
        <taxon>Kickxellaceae</taxon>
        <taxon>Linderina</taxon>
    </lineage>
</organism>
<name>A0ACC1IZT8_9FUNG</name>
<accession>A0ACC1IZT8</accession>